<sequence length="276" mass="30830">ALTPFSFKSSSVILIKSFQFKSPRTGVYLWRRRVFNQRGMFWSKAWEVSCVESIAGDFGVELLLLAAPPAPERETVDFEGVRDVESALVGVAAAVAVVSLRKTSLGRSMLMLLLMLLVHQLGVRISRARSVEGGLLQQRRTIEGRVPAWGQRALKIVHWRRPWLFLLVRQVNVGLVQDGVQIERLVHRGHCLVHWVRRGNHRGVHVLELESGELGLGVVQYLVAQRWEKVVYHGTQLVGVERVDPVDEVADVVLEGVGVDFHGAQRSLNGGWAALS</sequence>
<name>A0A9P8PTE3_WICPI</name>
<proteinExistence type="predicted"/>
<feature type="non-terminal residue" evidence="1">
    <location>
        <position position="276"/>
    </location>
</feature>
<dbReference type="EMBL" id="JAEUBG010005177">
    <property type="protein sequence ID" value="KAH3677262.1"/>
    <property type="molecule type" value="Genomic_DNA"/>
</dbReference>
<dbReference type="Proteomes" id="UP000774326">
    <property type="component" value="Unassembled WGS sequence"/>
</dbReference>
<evidence type="ECO:0000313" key="2">
    <source>
        <dbReference type="Proteomes" id="UP000774326"/>
    </source>
</evidence>
<protein>
    <submittedName>
        <fullName evidence="1">Uncharacterized protein</fullName>
    </submittedName>
</protein>
<reference evidence="1" key="2">
    <citation type="submission" date="2021-01" db="EMBL/GenBank/DDBJ databases">
        <authorList>
            <person name="Schikora-Tamarit M.A."/>
        </authorList>
    </citation>
    <scope>NUCLEOTIDE SEQUENCE</scope>
    <source>
        <strain evidence="1">CBS2887</strain>
    </source>
</reference>
<comment type="caution">
    <text evidence="1">The sequence shown here is derived from an EMBL/GenBank/DDBJ whole genome shotgun (WGS) entry which is preliminary data.</text>
</comment>
<organism evidence="1 2">
    <name type="scientific">Wickerhamomyces pijperi</name>
    <name type="common">Yeast</name>
    <name type="synonym">Pichia pijperi</name>
    <dbReference type="NCBI Taxonomy" id="599730"/>
    <lineage>
        <taxon>Eukaryota</taxon>
        <taxon>Fungi</taxon>
        <taxon>Dikarya</taxon>
        <taxon>Ascomycota</taxon>
        <taxon>Saccharomycotina</taxon>
        <taxon>Saccharomycetes</taxon>
        <taxon>Phaffomycetales</taxon>
        <taxon>Wickerhamomycetaceae</taxon>
        <taxon>Wickerhamomyces</taxon>
    </lineage>
</organism>
<dbReference type="AlphaFoldDB" id="A0A9P8PTE3"/>
<evidence type="ECO:0000313" key="1">
    <source>
        <dbReference type="EMBL" id="KAH3677262.1"/>
    </source>
</evidence>
<reference evidence="1" key="1">
    <citation type="journal article" date="2021" name="Open Biol.">
        <title>Shared evolutionary footprints suggest mitochondrial oxidative damage underlies multiple complex I losses in fungi.</title>
        <authorList>
            <person name="Schikora-Tamarit M.A."/>
            <person name="Marcet-Houben M."/>
            <person name="Nosek J."/>
            <person name="Gabaldon T."/>
        </authorList>
    </citation>
    <scope>NUCLEOTIDE SEQUENCE</scope>
    <source>
        <strain evidence="1">CBS2887</strain>
    </source>
</reference>
<keyword evidence="2" id="KW-1185">Reference proteome</keyword>
<accession>A0A9P8PTE3</accession>
<gene>
    <name evidence="1" type="ORF">WICPIJ_009014</name>
</gene>